<dbReference type="Pfam" id="PF06865">
    <property type="entry name" value="Ppnp"/>
    <property type="match status" value="1"/>
</dbReference>
<keyword evidence="5" id="KW-1185">Reference proteome</keyword>
<dbReference type="HAMAP" id="MF_01537">
    <property type="entry name" value="Nucleos_phosphorylase_PpnP"/>
    <property type="match status" value="1"/>
</dbReference>
<evidence type="ECO:0000256" key="3">
    <source>
        <dbReference type="HAMAP-Rule" id="MF_01537"/>
    </source>
</evidence>
<keyword evidence="2 3" id="KW-0808">Transferase</keyword>
<proteinExistence type="inferred from homology"/>
<sequence>MSQFDNVSVVKQANIYFNGKCVSHTILFPDGTRKTCGVIFPSILTFNTGAPERMEINAGVCRVRLAGEDEWKTYRAGESFDVPANSQFDIETLETLDYVCHFG</sequence>
<dbReference type="EC" id="2.4.2.1" evidence="3"/>
<dbReference type="InterPro" id="IPR011051">
    <property type="entry name" value="RmlC_Cupin_sf"/>
</dbReference>
<dbReference type="PANTHER" id="PTHR36540:SF1">
    <property type="entry name" value="PYRIMIDINE_PURINE NUCLEOSIDE PHOSPHORYLASE"/>
    <property type="match status" value="1"/>
</dbReference>
<comment type="catalytic activity">
    <reaction evidence="3">
        <text>a purine D-ribonucleoside + phosphate = a purine nucleobase + alpha-D-ribose 1-phosphate</text>
        <dbReference type="Rhea" id="RHEA:19805"/>
        <dbReference type="ChEBI" id="CHEBI:26386"/>
        <dbReference type="ChEBI" id="CHEBI:43474"/>
        <dbReference type="ChEBI" id="CHEBI:57720"/>
        <dbReference type="ChEBI" id="CHEBI:142355"/>
        <dbReference type="EC" id="2.4.2.1"/>
    </reaction>
</comment>
<evidence type="ECO:0000256" key="1">
    <source>
        <dbReference type="ARBA" id="ARBA00022676"/>
    </source>
</evidence>
<dbReference type="PANTHER" id="PTHR36540">
    <property type="entry name" value="PYRIMIDINE/PURINE NUCLEOSIDE PHOSPHORYLASE"/>
    <property type="match status" value="1"/>
</dbReference>
<comment type="function">
    <text evidence="3">Catalyzes the phosphorolysis of diverse nucleosides, yielding D-ribose 1-phosphate and the respective free bases. Can use uridine, adenosine, guanosine, cytidine, thymidine, inosine and xanthosine as substrates. Also catalyzes the reverse reactions.</text>
</comment>
<gene>
    <name evidence="3" type="primary">ppnP</name>
    <name evidence="4" type="ORF">V6E02_12315</name>
</gene>
<comment type="similarity">
    <text evidence="3">Belongs to the nucleoside phosphorylase PpnP family.</text>
</comment>
<comment type="catalytic activity">
    <reaction evidence="3">
        <text>adenosine + phosphate = alpha-D-ribose 1-phosphate + adenine</text>
        <dbReference type="Rhea" id="RHEA:27642"/>
        <dbReference type="ChEBI" id="CHEBI:16335"/>
        <dbReference type="ChEBI" id="CHEBI:16708"/>
        <dbReference type="ChEBI" id="CHEBI:43474"/>
        <dbReference type="ChEBI" id="CHEBI:57720"/>
        <dbReference type="EC" id="2.4.2.1"/>
    </reaction>
</comment>
<dbReference type="CDD" id="cd20296">
    <property type="entry name" value="cupin_PpnP-like"/>
    <property type="match status" value="1"/>
</dbReference>
<comment type="catalytic activity">
    <reaction evidence="3">
        <text>cytidine + phosphate = cytosine + alpha-D-ribose 1-phosphate</text>
        <dbReference type="Rhea" id="RHEA:52540"/>
        <dbReference type="ChEBI" id="CHEBI:16040"/>
        <dbReference type="ChEBI" id="CHEBI:17562"/>
        <dbReference type="ChEBI" id="CHEBI:43474"/>
        <dbReference type="ChEBI" id="CHEBI:57720"/>
        <dbReference type="EC" id="2.4.2.2"/>
    </reaction>
</comment>
<dbReference type="Proteomes" id="UP001482231">
    <property type="component" value="Unassembled WGS sequence"/>
</dbReference>
<comment type="caution">
    <text evidence="4">The sequence shown here is derived from an EMBL/GenBank/DDBJ whole genome shotgun (WGS) entry which is preliminary data.</text>
</comment>
<dbReference type="EC" id="2.4.2.2" evidence="3"/>
<name>A0ABV0EH73_9BURK</name>
<comment type="catalytic activity">
    <reaction evidence="3">
        <text>inosine + phosphate = alpha-D-ribose 1-phosphate + hypoxanthine</text>
        <dbReference type="Rhea" id="RHEA:27646"/>
        <dbReference type="ChEBI" id="CHEBI:17368"/>
        <dbReference type="ChEBI" id="CHEBI:17596"/>
        <dbReference type="ChEBI" id="CHEBI:43474"/>
        <dbReference type="ChEBI" id="CHEBI:57720"/>
        <dbReference type="EC" id="2.4.2.1"/>
    </reaction>
</comment>
<organism evidence="4 5">
    <name type="scientific">Thiobacter aerophilum</name>
    <dbReference type="NCBI Taxonomy" id="3121275"/>
    <lineage>
        <taxon>Bacteria</taxon>
        <taxon>Pseudomonadati</taxon>
        <taxon>Pseudomonadota</taxon>
        <taxon>Betaproteobacteria</taxon>
        <taxon>Burkholderiales</taxon>
        <taxon>Thiobacteraceae</taxon>
        <taxon>Thiobacter</taxon>
    </lineage>
</organism>
<dbReference type="Gene3D" id="2.60.120.10">
    <property type="entry name" value="Jelly Rolls"/>
    <property type="match status" value="1"/>
</dbReference>
<comment type="catalytic activity">
    <reaction evidence="3">
        <text>thymidine + phosphate = 2-deoxy-alpha-D-ribose 1-phosphate + thymine</text>
        <dbReference type="Rhea" id="RHEA:16037"/>
        <dbReference type="ChEBI" id="CHEBI:17748"/>
        <dbReference type="ChEBI" id="CHEBI:17821"/>
        <dbReference type="ChEBI" id="CHEBI:43474"/>
        <dbReference type="ChEBI" id="CHEBI:57259"/>
        <dbReference type="EC" id="2.4.2.2"/>
    </reaction>
</comment>
<reference evidence="4 5" key="1">
    <citation type="submission" date="2024-02" db="EMBL/GenBank/DDBJ databases">
        <title>New thermophilic sulfur-oxidizing bacteria from a hot springs of the Uzon caldera (Kamchatka, Russia).</title>
        <authorList>
            <person name="Dukat A.M."/>
            <person name="Elcheninov A.G."/>
            <person name="Frolov E.N."/>
        </authorList>
    </citation>
    <scope>NUCLEOTIDE SEQUENCE [LARGE SCALE GENOMIC DNA]</scope>
    <source>
        <strain evidence="4 5">AK1</strain>
    </source>
</reference>
<protein>
    <recommendedName>
        <fullName evidence="3">Pyrimidine/purine nucleoside phosphorylase</fullName>
        <ecNumber evidence="3">2.4.2.1</ecNumber>
        <ecNumber evidence="3">2.4.2.2</ecNumber>
    </recommendedName>
    <alternativeName>
        <fullName evidence="3">Adenosine phosphorylase</fullName>
    </alternativeName>
    <alternativeName>
        <fullName evidence="3">Cytidine phosphorylase</fullName>
    </alternativeName>
    <alternativeName>
        <fullName evidence="3">Guanosine phosphorylase</fullName>
    </alternativeName>
    <alternativeName>
        <fullName evidence="3">Inosine phosphorylase</fullName>
    </alternativeName>
    <alternativeName>
        <fullName evidence="3">Thymidine phosphorylase</fullName>
    </alternativeName>
    <alternativeName>
        <fullName evidence="3">Uridine phosphorylase</fullName>
    </alternativeName>
    <alternativeName>
        <fullName evidence="3">Xanthosine phosphorylase</fullName>
    </alternativeName>
</protein>
<comment type="catalytic activity">
    <reaction evidence="3">
        <text>uridine + phosphate = alpha-D-ribose 1-phosphate + uracil</text>
        <dbReference type="Rhea" id="RHEA:24388"/>
        <dbReference type="ChEBI" id="CHEBI:16704"/>
        <dbReference type="ChEBI" id="CHEBI:17568"/>
        <dbReference type="ChEBI" id="CHEBI:43474"/>
        <dbReference type="ChEBI" id="CHEBI:57720"/>
        <dbReference type="EC" id="2.4.2.2"/>
    </reaction>
</comment>
<dbReference type="SUPFAM" id="SSF51182">
    <property type="entry name" value="RmlC-like cupins"/>
    <property type="match status" value="1"/>
</dbReference>
<accession>A0ABV0EH73</accession>
<evidence type="ECO:0000313" key="5">
    <source>
        <dbReference type="Proteomes" id="UP001482231"/>
    </source>
</evidence>
<keyword evidence="1 3" id="KW-0328">Glycosyltransferase</keyword>
<dbReference type="EMBL" id="JBAJEX010000015">
    <property type="protein sequence ID" value="MEO1767993.1"/>
    <property type="molecule type" value="Genomic_DNA"/>
</dbReference>
<dbReference type="InterPro" id="IPR014710">
    <property type="entry name" value="RmlC-like_jellyroll"/>
</dbReference>
<dbReference type="InterPro" id="IPR009664">
    <property type="entry name" value="Ppnp"/>
</dbReference>
<evidence type="ECO:0000256" key="2">
    <source>
        <dbReference type="ARBA" id="ARBA00022679"/>
    </source>
</evidence>
<evidence type="ECO:0000313" key="4">
    <source>
        <dbReference type="EMBL" id="MEO1767993.1"/>
    </source>
</evidence>
<comment type="catalytic activity">
    <reaction evidence="3">
        <text>xanthosine + phosphate = alpha-D-ribose 1-phosphate + xanthine</text>
        <dbReference type="Rhea" id="RHEA:27638"/>
        <dbReference type="ChEBI" id="CHEBI:17712"/>
        <dbReference type="ChEBI" id="CHEBI:18107"/>
        <dbReference type="ChEBI" id="CHEBI:43474"/>
        <dbReference type="ChEBI" id="CHEBI:57720"/>
        <dbReference type="EC" id="2.4.2.1"/>
    </reaction>
</comment>
<dbReference type="RefSeq" id="WP_347309105.1">
    <property type="nucleotide sequence ID" value="NZ_JBAJEX010000015.1"/>
</dbReference>
<comment type="catalytic activity">
    <reaction evidence="3">
        <text>guanosine + phosphate = alpha-D-ribose 1-phosphate + guanine</text>
        <dbReference type="Rhea" id="RHEA:13233"/>
        <dbReference type="ChEBI" id="CHEBI:16235"/>
        <dbReference type="ChEBI" id="CHEBI:16750"/>
        <dbReference type="ChEBI" id="CHEBI:43474"/>
        <dbReference type="ChEBI" id="CHEBI:57720"/>
        <dbReference type="EC" id="2.4.2.1"/>
    </reaction>
</comment>